<protein>
    <submittedName>
        <fullName evidence="3">RND family efflux transporter, MFP subunit</fullName>
    </submittedName>
</protein>
<accession>A0A1I3XJ11</accession>
<dbReference type="GO" id="GO:0015562">
    <property type="term" value="F:efflux transmembrane transporter activity"/>
    <property type="evidence" value="ECO:0007669"/>
    <property type="project" value="TreeGrafter"/>
</dbReference>
<comment type="similarity">
    <text evidence="1">Belongs to the membrane fusion protein (MFP) (TC 8.A.1) family.</text>
</comment>
<dbReference type="Gene3D" id="2.40.50.100">
    <property type="match status" value="1"/>
</dbReference>
<dbReference type="PANTHER" id="PTHR30469:SF15">
    <property type="entry name" value="HLYD FAMILY OF SECRETION PROTEINS"/>
    <property type="match status" value="1"/>
</dbReference>
<dbReference type="PANTHER" id="PTHR30469">
    <property type="entry name" value="MULTIDRUG RESISTANCE PROTEIN MDTA"/>
    <property type="match status" value="1"/>
</dbReference>
<reference evidence="3 4" key="1">
    <citation type="submission" date="2016-10" db="EMBL/GenBank/DDBJ databases">
        <authorList>
            <person name="de Groot N.N."/>
        </authorList>
    </citation>
    <scope>NUCLEOTIDE SEQUENCE [LARGE SCALE GENOMIC DNA]</scope>
    <source>
        <strain evidence="3 4">NE2</strain>
    </source>
</reference>
<dbReference type="STRING" id="1612308.SAMN05444581_103179"/>
<evidence type="ECO:0000259" key="2">
    <source>
        <dbReference type="Pfam" id="PF25967"/>
    </source>
</evidence>
<evidence type="ECO:0000313" key="3">
    <source>
        <dbReference type="EMBL" id="SFK19512.1"/>
    </source>
</evidence>
<dbReference type="GO" id="GO:1990281">
    <property type="term" value="C:efflux pump complex"/>
    <property type="evidence" value="ECO:0007669"/>
    <property type="project" value="TreeGrafter"/>
</dbReference>
<dbReference type="AlphaFoldDB" id="A0A1I3XJ11"/>
<sequence>MSTLLFSALRDRQNAKLEKGLDAGVLSGDVTMSRFFPAARNGTRSARFAALVLLAALPAASAAAAANPAPDSKLAPQAPPASESMAVSVIKAKNACFLDALQLSGLIVPREEVLVRPEWEGLLVTALLAEDGASVNAGQPLAQLARPDWLPGTPAKATLTSPAKGTLLYRQLAVGMPASARGEPLFRIVRDGELELLVGLPRDALPKIKPEQTVRIEMLDSSQTAGTVRIILPEIDPMTQIGHARIQIRGATSARPGAFATASIDLGQSCGASVPLSAVLYGPQGAIVQVVRDNKIETRRVNVGLFQGLDAQITDGLAAGDVVVVRAGSFLREGDLVRPMP</sequence>
<dbReference type="Gene3D" id="2.40.420.20">
    <property type="match status" value="1"/>
</dbReference>
<dbReference type="InterPro" id="IPR058627">
    <property type="entry name" value="MdtA-like_C"/>
</dbReference>
<keyword evidence="4" id="KW-1185">Reference proteome</keyword>
<dbReference type="Proteomes" id="UP000198755">
    <property type="component" value="Unassembled WGS sequence"/>
</dbReference>
<dbReference type="EMBL" id="FOSN01000003">
    <property type="protein sequence ID" value="SFK19512.1"/>
    <property type="molecule type" value="Genomic_DNA"/>
</dbReference>
<proteinExistence type="inferred from homology"/>
<evidence type="ECO:0000313" key="4">
    <source>
        <dbReference type="Proteomes" id="UP000198755"/>
    </source>
</evidence>
<name>A0A1I3XJ11_9HYPH</name>
<dbReference type="Pfam" id="PF25967">
    <property type="entry name" value="RND-MFP_C"/>
    <property type="match status" value="1"/>
</dbReference>
<dbReference type="InterPro" id="IPR006143">
    <property type="entry name" value="RND_pump_MFP"/>
</dbReference>
<evidence type="ECO:0000256" key="1">
    <source>
        <dbReference type="ARBA" id="ARBA00009477"/>
    </source>
</evidence>
<feature type="domain" description="Multidrug resistance protein MdtA-like C-terminal permuted SH3" evidence="2">
    <location>
        <begin position="274"/>
        <end position="325"/>
    </location>
</feature>
<organism evidence="3 4">
    <name type="scientific">Methylocapsa palsarum</name>
    <dbReference type="NCBI Taxonomy" id="1612308"/>
    <lineage>
        <taxon>Bacteria</taxon>
        <taxon>Pseudomonadati</taxon>
        <taxon>Pseudomonadota</taxon>
        <taxon>Alphaproteobacteria</taxon>
        <taxon>Hyphomicrobiales</taxon>
        <taxon>Beijerinckiaceae</taxon>
        <taxon>Methylocapsa</taxon>
    </lineage>
</organism>
<dbReference type="NCBIfam" id="TIGR01730">
    <property type="entry name" value="RND_mfp"/>
    <property type="match status" value="1"/>
</dbReference>
<gene>
    <name evidence="3" type="ORF">SAMN05444581_103179</name>
</gene>